<evidence type="ECO:0000313" key="2">
    <source>
        <dbReference type="EMBL" id="RHX78774.1"/>
    </source>
</evidence>
<reference evidence="2 3" key="2">
    <citation type="journal article" date="2020" name="Int. J. Syst. Evol. Microbiol.">
        <title>Leptospira yasudae sp. nov. and Leptospira stimsonii sp. nov., two new species of the pathogenic group isolated from environmental sources.</title>
        <authorList>
            <person name="Casanovas-Massana A."/>
            <person name="Hamond C."/>
            <person name="Santos L.A."/>
            <person name="de Oliveira D."/>
            <person name="Hacker K.P."/>
            <person name="Balassiano I."/>
            <person name="Costa F."/>
            <person name="Medeiros M.A."/>
            <person name="Reis M.G."/>
            <person name="Ko A.I."/>
            <person name="Wunder E.A."/>
        </authorList>
    </citation>
    <scope>NUCLEOTIDE SEQUENCE [LARGE SCALE GENOMIC DNA]</scope>
    <source>
        <strain evidence="2 3">B21</strain>
    </source>
</reference>
<dbReference type="Pfam" id="PF20247">
    <property type="entry name" value="DUF6602"/>
    <property type="match status" value="1"/>
</dbReference>
<accession>A0ABX9M0P5</accession>
<name>A0ABX9M0P5_9LEPT</name>
<comment type="caution">
    <text evidence="2">The sequence shown here is derived from an EMBL/GenBank/DDBJ whole genome shotgun (WGS) entry which is preliminary data.</text>
</comment>
<protein>
    <recommendedName>
        <fullName evidence="1">DUF6602 domain-containing protein</fullName>
    </recommendedName>
</protein>
<dbReference type="EMBL" id="QHCR01000007">
    <property type="protein sequence ID" value="RHX78774.1"/>
    <property type="molecule type" value="Genomic_DNA"/>
</dbReference>
<keyword evidence="3" id="KW-1185">Reference proteome</keyword>
<dbReference type="InterPro" id="IPR046537">
    <property type="entry name" value="DUF6602"/>
</dbReference>
<sequence>MDYCMPNKLFSEKILNEVKKVYADYTSSTSFIDHSGEKGRFREIGLGRIISDYLPKNFSIGNGIVTDYIGTQSAQTDLIIYDNTDLSPILYESNNGIFPIESCKYCFEIKSKSNSTEIADTIRKFRKLKSLYSLNGRKPVAVYFAYSSDLNSDLDEFQRYIKYDDNYKVNPAIDVICVIGQGYWFRTESMDSSGQRLNYSFDYIRSDGDFNETIYLLAGVFNTLNPKNSFGHYLLPQGQFKKSYGNIFALGFDIPNDKIEYFNEFSSILPQNDFQSEIDLLIKAIPDENNFKAYVKAMLQDKHIMTPDRALFYSEYLVKH</sequence>
<dbReference type="CDD" id="cd21173">
    <property type="entry name" value="NucC-like"/>
    <property type="match status" value="1"/>
</dbReference>
<evidence type="ECO:0000259" key="1">
    <source>
        <dbReference type="Pfam" id="PF20247"/>
    </source>
</evidence>
<gene>
    <name evidence="2" type="ORF">DLM77_17080</name>
</gene>
<feature type="domain" description="DUF6602" evidence="1">
    <location>
        <begin position="30"/>
        <end position="131"/>
    </location>
</feature>
<evidence type="ECO:0000313" key="3">
    <source>
        <dbReference type="Proteomes" id="UP000285569"/>
    </source>
</evidence>
<organism evidence="2 3">
    <name type="scientific">Leptospira yasudae</name>
    <dbReference type="NCBI Taxonomy" id="2202201"/>
    <lineage>
        <taxon>Bacteria</taxon>
        <taxon>Pseudomonadati</taxon>
        <taxon>Spirochaetota</taxon>
        <taxon>Spirochaetia</taxon>
        <taxon>Leptospirales</taxon>
        <taxon>Leptospiraceae</taxon>
        <taxon>Leptospira</taxon>
    </lineage>
</organism>
<dbReference type="Proteomes" id="UP000285569">
    <property type="component" value="Unassembled WGS sequence"/>
</dbReference>
<reference evidence="3" key="1">
    <citation type="submission" date="2018-05" db="EMBL/GenBank/DDBJ databases">
        <title>Leptospira yasudae sp. nov. and Leptospira stimsonii sp. nov., two pathogenic species of the genus Leptospira isolated from environmental sources.</title>
        <authorList>
            <person name="Casanovas-Massana A."/>
            <person name="Hamond C."/>
            <person name="Santos L.A."/>
            <person name="Hacker K.P."/>
            <person name="Balassiano I."/>
            <person name="Medeiros M.A."/>
            <person name="Reis M.G."/>
            <person name="Ko A.I."/>
            <person name="Wunder E.A."/>
        </authorList>
    </citation>
    <scope>NUCLEOTIDE SEQUENCE [LARGE SCALE GENOMIC DNA]</scope>
    <source>
        <strain evidence="3">B21</strain>
    </source>
</reference>
<proteinExistence type="predicted"/>